<proteinExistence type="predicted"/>
<reference evidence="2" key="1">
    <citation type="submission" date="2022-11" db="UniProtKB">
        <authorList>
            <consortium name="WormBaseParasite"/>
        </authorList>
    </citation>
    <scope>IDENTIFICATION</scope>
</reference>
<protein>
    <submittedName>
        <fullName evidence="2">Uncharacterized protein</fullName>
    </submittedName>
</protein>
<organism evidence="1 2">
    <name type="scientific">Plectus sambesii</name>
    <dbReference type="NCBI Taxonomy" id="2011161"/>
    <lineage>
        <taxon>Eukaryota</taxon>
        <taxon>Metazoa</taxon>
        <taxon>Ecdysozoa</taxon>
        <taxon>Nematoda</taxon>
        <taxon>Chromadorea</taxon>
        <taxon>Plectida</taxon>
        <taxon>Plectina</taxon>
        <taxon>Plectoidea</taxon>
        <taxon>Plectidae</taxon>
        <taxon>Plectus</taxon>
    </lineage>
</organism>
<dbReference type="Proteomes" id="UP000887566">
    <property type="component" value="Unplaced"/>
</dbReference>
<evidence type="ECO:0000313" key="1">
    <source>
        <dbReference type="Proteomes" id="UP000887566"/>
    </source>
</evidence>
<accession>A0A914V630</accession>
<evidence type="ECO:0000313" key="2">
    <source>
        <dbReference type="WBParaSite" id="PSAMB.scaffold1577size29828.g13977.t1"/>
    </source>
</evidence>
<name>A0A914V630_9BILA</name>
<sequence length="122" mass="13820">MCVKCESEPARFGFLQRAKWRRTASLNDSHLVINFRNCHIDACQSWGETGGAFIIASTLGDDGHLWGSFYRSLCAIRATDVVVVVVVSDRSCCVYEYCCCAQEFLRMRAVIAQFAPRLHRSY</sequence>
<dbReference type="WBParaSite" id="PSAMB.scaffold1577size29828.g13977.t1">
    <property type="protein sequence ID" value="PSAMB.scaffold1577size29828.g13977.t1"/>
    <property type="gene ID" value="PSAMB.scaffold1577size29828.g13977"/>
</dbReference>
<keyword evidence="1" id="KW-1185">Reference proteome</keyword>
<dbReference type="AlphaFoldDB" id="A0A914V630"/>